<sequence>MPALSLGAAYSYTVRKPTTVAAGKSKYNYHQFGVQANYALSKHTDLRMSGVMQIASGGSTGEYPAAAIFNPPGTYGASSGTGDSW</sequence>
<dbReference type="Proteomes" id="UP000054851">
    <property type="component" value="Unassembled WGS sequence"/>
</dbReference>
<protein>
    <submittedName>
        <fullName evidence="1">Porin</fullName>
    </submittedName>
</protein>
<name>A0A158BMK3_9BURK</name>
<organism evidence="1 2">
    <name type="scientific">Caballeronia hypogeia</name>
    <dbReference type="NCBI Taxonomy" id="1777140"/>
    <lineage>
        <taxon>Bacteria</taxon>
        <taxon>Pseudomonadati</taxon>
        <taxon>Pseudomonadota</taxon>
        <taxon>Betaproteobacteria</taxon>
        <taxon>Burkholderiales</taxon>
        <taxon>Burkholderiaceae</taxon>
        <taxon>Caballeronia</taxon>
    </lineage>
</organism>
<evidence type="ECO:0000313" key="1">
    <source>
        <dbReference type="EMBL" id="SAK71220.1"/>
    </source>
</evidence>
<dbReference type="SUPFAM" id="SSF56935">
    <property type="entry name" value="Porins"/>
    <property type="match status" value="1"/>
</dbReference>
<dbReference type="RefSeq" id="WP_061169064.1">
    <property type="nucleotide sequence ID" value="NZ_FCOA02000012.1"/>
</dbReference>
<dbReference type="EMBL" id="FCOA02000012">
    <property type="protein sequence ID" value="SAK71220.1"/>
    <property type="molecule type" value="Genomic_DNA"/>
</dbReference>
<gene>
    <name evidence="1" type="ORF">AWB79_03916</name>
</gene>
<keyword evidence="2" id="KW-1185">Reference proteome</keyword>
<dbReference type="AlphaFoldDB" id="A0A158BMK3"/>
<dbReference type="STRING" id="1777140.AWB79_03916"/>
<dbReference type="Gene3D" id="2.40.160.10">
    <property type="entry name" value="Porin"/>
    <property type="match status" value="1"/>
</dbReference>
<dbReference type="InterPro" id="IPR023614">
    <property type="entry name" value="Porin_dom_sf"/>
</dbReference>
<proteinExistence type="predicted"/>
<reference evidence="1" key="1">
    <citation type="submission" date="2016-01" db="EMBL/GenBank/DDBJ databases">
        <authorList>
            <person name="Peeters C."/>
        </authorList>
    </citation>
    <scope>NUCLEOTIDE SEQUENCE</scope>
    <source>
        <strain evidence="1">LMG 29322</strain>
    </source>
</reference>
<comment type="caution">
    <text evidence="1">The sequence shown here is derived from an EMBL/GenBank/DDBJ whole genome shotgun (WGS) entry which is preliminary data.</text>
</comment>
<evidence type="ECO:0000313" key="2">
    <source>
        <dbReference type="Proteomes" id="UP000054851"/>
    </source>
</evidence>
<accession>A0A158BMK3</accession>